<feature type="binding site" evidence="11">
    <location>
        <position position="114"/>
    </location>
    <ligand>
        <name>S-adenosyl-L-methionine</name>
        <dbReference type="ChEBI" id="CHEBI:59789"/>
    </ligand>
</feature>
<dbReference type="NCBIfam" id="TIGR00755">
    <property type="entry name" value="ksgA"/>
    <property type="match status" value="1"/>
</dbReference>
<dbReference type="PANTHER" id="PTHR11727:SF17">
    <property type="entry name" value="DIMETHYLADENOSINE TRANSFERASE 1, MITOCHONDRIAL"/>
    <property type="match status" value="1"/>
</dbReference>
<dbReference type="InterPro" id="IPR020598">
    <property type="entry name" value="rRNA_Ade_methylase_Trfase_N"/>
</dbReference>
<evidence type="ECO:0000256" key="4">
    <source>
        <dbReference type="ARBA" id="ARBA00022679"/>
    </source>
</evidence>
<dbReference type="SMART" id="SM00650">
    <property type="entry name" value="rADc"/>
    <property type="match status" value="1"/>
</dbReference>
<dbReference type="PROSITE" id="PS01131">
    <property type="entry name" value="RRNA_A_DIMETH"/>
    <property type="match status" value="1"/>
</dbReference>
<evidence type="ECO:0000256" key="1">
    <source>
        <dbReference type="ARBA" id="ARBA00004173"/>
    </source>
</evidence>
<dbReference type="EC" id="2.1.1.-" evidence="12"/>
<keyword evidence="7" id="KW-0809">Transit peptide</keyword>
<dbReference type="PROSITE" id="PS51689">
    <property type="entry name" value="SAM_RNA_A_N6_MT"/>
    <property type="match status" value="1"/>
</dbReference>
<dbReference type="CDD" id="cd02440">
    <property type="entry name" value="AdoMet_MTases"/>
    <property type="match status" value="1"/>
</dbReference>
<accession>A0A922I8Y7</accession>
<feature type="binding site" evidence="11">
    <location>
        <position position="141"/>
    </location>
    <ligand>
        <name>S-adenosyl-L-methionine</name>
        <dbReference type="ChEBI" id="CHEBI:59789"/>
    </ligand>
</feature>
<keyword evidence="2 12" id="KW-0698">rRNA processing</keyword>
<dbReference type="AlphaFoldDB" id="A0A922I8Y7"/>
<dbReference type="GO" id="GO:0006391">
    <property type="term" value="P:transcription initiation at mitochondrial promoter"/>
    <property type="evidence" value="ECO:0007669"/>
    <property type="project" value="TreeGrafter"/>
</dbReference>
<evidence type="ECO:0000256" key="7">
    <source>
        <dbReference type="ARBA" id="ARBA00022946"/>
    </source>
</evidence>
<evidence type="ECO:0000313" key="15">
    <source>
        <dbReference type="Proteomes" id="UP000790347"/>
    </source>
</evidence>
<evidence type="ECO:0000256" key="9">
    <source>
        <dbReference type="ARBA" id="ARBA00023128"/>
    </source>
</evidence>
<evidence type="ECO:0000256" key="12">
    <source>
        <dbReference type="RuleBase" id="RU362106"/>
    </source>
</evidence>
<proteinExistence type="inferred from homology"/>
<dbReference type="GO" id="GO:0000179">
    <property type="term" value="F:rRNA (adenine-N6,N6-)-dimethyltransferase activity"/>
    <property type="evidence" value="ECO:0007669"/>
    <property type="project" value="UniProtKB-UniRule"/>
</dbReference>
<dbReference type="GO" id="GO:0003723">
    <property type="term" value="F:RNA binding"/>
    <property type="evidence" value="ECO:0007669"/>
    <property type="project" value="UniProtKB-UniRule"/>
</dbReference>
<dbReference type="InterPro" id="IPR020596">
    <property type="entry name" value="rRNA_Ade_Mease_Trfase_CS"/>
</dbReference>
<evidence type="ECO:0000256" key="11">
    <source>
        <dbReference type="PROSITE-ProRule" id="PRU01026"/>
    </source>
</evidence>
<dbReference type="InterPro" id="IPR001737">
    <property type="entry name" value="KsgA/Erm"/>
</dbReference>
<keyword evidence="3 11" id="KW-0489">Methyltransferase</keyword>
<dbReference type="InterPro" id="IPR023165">
    <property type="entry name" value="rRNA_Ade_diMease-like_C"/>
</dbReference>
<feature type="binding site" evidence="11">
    <location>
        <position position="65"/>
    </location>
    <ligand>
        <name>S-adenosyl-L-methionine</name>
        <dbReference type="ChEBI" id="CHEBI:59789"/>
    </ligand>
</feature>
<dbReference type="FunFam" id="3.40.50.150:FF:000109">
    <property type="entry name" value="rRNA adenine N(6)-methyltransferase"/>
    <property type="match status" value="1"/>
</dbReference>
<dbReference type="PANTHER" id="PTHR11727">
    <property type="entry name" value="DIMETHYLADENOSINE TRANSFERASE"/>
    <property type="match status" value="1"/>
</dbReference>
<evidence type="ECO:0000256" key="5">
    <source>
        <dbReference type="ARBA" id="ARBA00022691"/>
    </source>
</evidence>
<keyword evidence="4 11" id="KW-0808">Transferase</keyword>
<feature type="binding site" evidence="11">
    <location>
        <position position="171"/>
    </location>
    <ligand>
        <name>S-adenosyl-L-methionine</name>
        <dbReference type="ChEBI" id="CHEBI:59789"/>
    </ligand>
</feature>
<comment type="subcellular location">
    <subcellularLocation>
        <location evidence="1">Mitochondrion</location>
    </subcellularLocation>
</comment>
<keyword evidence="5 11" id="KW-0949">S-adenosyl-L-methionine</keyword>
<evidence type="ECO:0000313" key="14">
    <source>
        <dbReference type="EMBL" id="KAH9526472.1"/>
    </source>
</evidence>
<dbReference type="Pfam" id="PF00398">
    <property type="entry name" value="RrnaAD"/>
    <property type="match status" value="1"/>
</dbReference>
<name>A0A922I8Y7_DERFA</name>
<feature type="binding site" evidence="11">
    <location>
        <position position="92"/>
    </location>
    <ligand>
        <name>S-adenosyl-L-methionine</name>
        <dbReference type="ChEBI" id="CHEBI:59789"/>
    </ligand>
</feature>
<dbReference type="SUPFAM" id="SSF53335">
    <property type="entry name" value="S-adenosyl-L-methionine-dependent methyltransferases"/>
    <property type="match status" value="1"/>
</dbReference>
<keyword evidence="15" id="KW-1185">Reference proteome</keyword>
<comment type="caution">
    <text evidence="14">The sequence shown here is derived from an EMBL/GenBank/DDBJ whole genome shotgun (WGS) entry which is preliminary data.</text>
</comment>
<protein>
    <recommendedName>
        <fullName evidence="12">rRNA adenine N(6)-methyltransferase</fullName>
        <ecNumber evidence="12">2.1.1.-</ecNumber>
    </recommendedName>
</protein>
<comment type="similarity">
    <text evidence="11 12">Belongs to the class I-like SAM-binding methyltransferase superfamily. rRNA adenine N(6)-methyltransferase family.</text>
</comment>
<evidence type="ECO:0000259" key="13">
    <source>
        <dbReference type="SMART" id="SM00650"/>
    </source>
</evidence>
<reference evidence="14" key="2">
    <citation type="journal article" date="2022" name="Res Sq">
        <title>Comparative Genomics Reveals Insights into the Divergent Evolution of Astigmatic Mites and Household Pest Adaptations.</title>
        <authorList>
            <person name="Xiong Q."/>
            <person name="Wan A.T.-Y."/>
            <person name="Liu X.-Y."/>
            <person name="Fung C.S.-H."/>
            <person name="Xiao X."/>
            <person name="Malainual N."/>
            <person name="Hou J."/>
            <person name="Wang L."/>
            <person name="Wang M."/>
            <person name="Yang K."/>
            <person name="Cui Y."/>
            <person name="Leung E."/>
            <person name="Nong W."/>
            <person name="Shin S.-K."/>
            <person name="Au S."/>
            <person name="Jeong K.Y."/>
            <person name="Chew F.T."/>
            <person name="Hui J."/>
            <person name="Leung T.F."/>
            <person name="Tungtrongchitr A."/>
            <person name="Zhong N."/>
            <person name="Liu Z."/>
            <person name="Tsui S."/>
        </authorList>
    </citation>
    <scope>NUCLEOTIDE SEQUENCE</scope>
    <source>
        <strain evidence="14">Derf</strain>
        <tissue evidence="14">Whole organism</tissue>
    </source>
</reference>
<evidence type="ECO:0000256" key="10">
    <source>
        <dbReference type="ARBA" id="ARBA00023163"/>
    </source>
</evidence>
<keyword evidence="9" id="KW-0496">Mitochondrion</keyword>
<dbReference type="GO" id="GO:0034246">
    <property type="term" value="F:mitochondrial transcription factor activity"/>
    <property type="evidence" value="ECO:0007669"/>
    <property type="project" value="TreeGrafter"/>
</dbReference>
<dbReference type="Proteomes" id="UP000790347">
    <property type="component" value="Unassembled WGS sequence"/>
</dbReference>
<feature type="binding site" evidence="11">
    <location>
        <position position="67"/>
    </location>
    <ligand>
        <name>S-adenosyl-L-methionine</name>
        <dbReference type="ChEBI" id="CHEBI:59789"/>
    </ligand>
</feature>
<keyword evidence="8" id="KW-0805">Transcription regulation</keyword>
<organism evidence="14 15">
    <name type="scientific">Dermatophagoides farinae</name>
    <name type="common">American house dust mite</name>
    <dbReference type="NCBI Taxonomy" id="6954"/>
    <lineage>
        <taxon>Eukaryota</taxon>
        <taxon>Metazoa</taxon>
        <taxon>Ecdysozoa</taxon>
        <taxon>Arthropoda</taxon>
        <taxon>Chelicerata</taxon>
        <taxon>Arachnida</taxon>
        <taxon>Acari</taxon>
        <taxon>Acariformes</taxon>
        <taxon>Sarcoptiformes</taxon>
        <taxon>Astigmata</taxon>
        <taxon>Psoroptidia</taxon>
        <taxon>Analgoidea</taxon>
        <taxon>Pyroglyphidae</taxon>
        <taxon>Dermatophagoidinae</taxon>
        <taxon>Dermatophagoides</taxon>
    </lineage>
</organism>
<dbReference type="Gene3D" id="1.10.8.100">
    <property type="entry name" value="Ribosomal RNA adenine dimethylase-like, domain 2"/>
    <property type="match status" value="1"/>
</dbReference>
<evidence type="ECO:0000256" key="2">
    <source>
        <dbReference type="ARBA" id="ARBA00022552"/>
    </source>
</evidence>
<evidence type="ECO:0000256" key="6">
    <source>
        <dbReference type="ARBA" id="ARBA00022884"/>
    </source>
</evidence>
<dbReference type="Gene3D" id="3.40.50.150">
    <property type="entry name" value="Vaccinia Virus protein VP39"/>
    <property type="match status" value="1"/>
</dbReference>
<gene>
    <name evidence="14" type="primary">TFB1M</name>
    <name evidence="14" type="ORF">DERF_000556</name>
</gene>
<evidence type="ECO:0000256" key="8">
    <source>
        <dbReference type="ARBA" id="ARBA00023015"/>
    </source>
</evidence>
<dbReference type="EMBL" id="ASGP02000001">
    <property type="protein sequence ID" value="KAH9526472.1"/>
    <property type="molecule type" value="Genomic_DNA"/>
</dbReference>
<evidence type="ECO:0000256" key="3">
    <source>
        <dbReference type="ARBA" id="ARBA00022603"/>
    </source>
</evidence>
<dbReference type="InterPro" id="IPR011530">
    <property type="entry name" value="rRNA_adenine_dimethylase"/>
</dbReference>
<dbReference type="GO" id="GO:0005759">
    <property type="term" value="C:mitochondrial matrix"/>
    <property type="evidence" value="ECO:0007669"/>
    <property type="project" value="TreeGrafter"/>
</dbReference>
<dbReference type="InterPro" id="IPR029063">
    <property type="entry name" value="SAM-dependent_MTases_sf"/>
</dbReference>
<keyword evidence="6 11" id="KW-0694">RNA-binding</keyword>
<keyword evidence="10" id="KW-0804">Transcription</keyword>
<feature type="domain" description="Ribosomal RNA adenine methylase transferase N-terminal" evidence="13">
    <location>
        <begin position="72"/>
        <end position="264"/>
    </location>
</feature>
<sequence length="382" mass="44374">MSKERIITNGIKNVLHQSLVKTPTQVPSSSPGKISLIPSRLPPLPTVRDLVRIYRVRARRSLSQNFLLNKNTNEKIVNSAGIRNGDHVLEIGPGPGSITRQILERGPQQLFVLEKDRRFLPMLEMLASAAYPDQMKIIVGDVMDYTFDNLFPGHLKKEWHEESPDIRIIGNLPFNVSTPLIIKWLRMMSNHSGFYEMGRIPLTLTFQREVAERMVAQVMDYQRSRLSIMCQHLCHVKIRFTIKGKSFVPTPKVDAAVVKFIPLIEPKINLPFNVVEKFVRHLFIYRNKQIHKCLRTLFPKDMHDLNEELFIKSGIERDLRPTMLSIDEIGSLCHVYHEFCTENRGLFEFNYQTRKKLAISQFSDQQQQQQQQQQADTWINED</sequence>
<reference evidence="14" key="1">
    <citation type="submission" date="2013-05" db="EMBL/GenBank/DDBJ databases">
        <authorList>
            <person name="Yim A.K.Y."/>
            <person name="Chan T.F."/>
            <person name="Ji K.M."/>
            <person name="Liu X.Y."/>
            <person name="Zhou J.W."/>
            <person name="Li R.Q."/>
            <person name="Yang K.Y."/>
            <person name="Li J."/>
            <person name="Li M."/>
            <person name="Law P.T.W."/>
            <person name="Wu Y.L."/>
            <person name="Cai Z.L."/>
            <person name="Qin H."/>
            <person name="Bao Y."/>
            <person name="Leung R.K.K."/>
            <person name="Ng P.K.S."/>
            <person name="Zou J."/>
            <person name="Zhong X.J."/>
            <person name="Ran P.X."/>
            <person name="Zhong N.S."/>
            <person name="Liu Z.G."/>
            <person name="Tsui S.K.W."/>
        </authorList>
    </citation>
    <scope>NUCLEOTIDE SEQUENCE</scope>
    <source>
        <strain evidence="14">Derf</strain>
        <tissue evidence="14">Whole organism</tissue>
    </source>
</reference>